<reference evidence="2 3" key="1">
    <citation type="submission" date="2020-06" db="EMBL/GenBank/DDBJ databases">
        <title>Acidovorax antarctica sp. nov., isolated from Corinth ice sheet soil, Antarctic Fields Peninsula.</title>
        <authorList>
            <person name="Xu Q."/>
            <person name="Peng F."/>
        </authorList>
    </citation>
    <scope>NUCLEOTIDE SEQUENCE [LARGE SCALE GENOMIC DNA]</scope>
    <source>
        <strain evidence="2 3">16-35-5</strain>
    </source>
</reference>
<dbReference type="Pfam" id="PF01381">
    <property type="entry name" value="HTH_3"/>
    <property type="match status" value="1"/>
</dbReference>
<dbReference type="GO" id="GO:0003677">
    <property type="term" value="F:DNA binding"/>
    <property type="evidence" value="ECO:0007669"/>
    <property type="project" value="InterPro"/>
</dbReference>
<dbReference type="Gene3D" id="1.10.260.40">
    <property type="entry name" value="lambda repressor-like DNA-binding domains"/>
    <property type="match status" value="1"/>
</dbReference>
<dbReference type="Proteomes" id="UP000509579">
    <property type="component" value="Chromosome"/>
</dbReference>
<dbReference type="AlphaFoldDB" id="A0A6N1X139"/>
<accession>A0A6N1X139</accession>
<dbReference type="KEGG" id="aant:HUK68_08795"/>
<evidence type="ECO:0000259" key="1">
    <source>
        <dbReference type="PROSITE" id="PS50943"/>
    </source>
</evidence>
<dbReference type="SMART" id="SM00530">
    <property type="entry name" value="HTH_XRE"/>
    <property type="match status" value="1"/>
</dbReference>
<evidence type="ECO:0000313" key="2">
    <source>
        <dbReference type="EMBL" id="QKV52977.1"/>
    </source>
</evidence>
<dbReference type="CDD" id="cd00093">
    <property type="entry name" value="HTH_XRE"/>
    <property type="match status" value="1"/>
</dbReference>
<feature type="domain" description="HTH cro/C1-type" evidence="1">
    <location>
        <begin position="12"/>
        <end position="63"/>
    </location>
</feature>
<dbReference type="InterPro" id="IPR010982">
    <property type="entry name" value="Lambda_DNA-bd_dom_sf"/>
</dbReference>
<dbReference type="EMBL" id="CP054840">
    <property type="protein sequence ID" value="QKV52977.1"/>
    <property type="molecule type" value="Genomic_DNA"/>
</dbReference>
<name>A0A6N1X139_9BURK</name>
<keyword evidence="3" id="KW-1185">Reference proteome</keyword>
<dbReference type="PROSITE" id="PS50943">
    <property type="entry name" value="HTH_CROC1"/>
    <property type="match status" value="1"/>
</dbReference>
<dbReference type="SUPFAM" id="SSF47413">
    <property type="entry name" value="lambda repressor-like DNA-binding domains"/>
    <property type="match status" value="1"/>
</dbReference>
<sequence>MTHPLIEQMTLARKAAHMTQAELAERAGLSRMTVQRLESGGLDPRLSTLSEMARVLGLEFHAAVRNEDGAAAG</sequence>
<dbReference type="InterPro" id="IPR001387">
    <property type="entry name" value="Cro/C1-type_HTH"/>
</dbReference>
<organism evidence="2 3">
    <name type="scientific">Comamonas antarctica</name>
    <dbReference type="NCBI Taxonomy" id="2743470"/>
    <lineage>
        <taxon>Bacteria</taxon>
        <taxon>Pseudomonadati</taxon>
        <taxon>Pseudomonadota</taxon>
        <taxon>Betaproteobacteria</taxon>
        <taxon>Burkholderiales</taxon>
        <taxon>Comamonadaceae</taxon>
        <taxon>Comamonas</taxon>
    </lineage>
</organism>
<evidence type="ECO:0000313" key="3">
    <source>
        <dbReference type="Proteomes" id="UP000509579"/>
    </source>
</evidence>
<protein>
    <submittedName>
        <fullName evidence="2">Helix-turn-helix transcriptional regulator</fullName>
    </submittedName>
</protein>
<gene>
    <name evidence="2" type="ORF">HUK68_08795</name>
</gene>
<proteinExistence type="predicted"/>